<feature type="site" description="Stabilizes the phosphoryl group" evidence="10">
    <location>
        <position position="107"/>
    </location>
</feature>
<feature type="site" description="Contributes to substrate recognition" evidence="10">
    <location>
        <position position="106"/>
    </location>
</feature>
<feature type="active site" description="Proton donor" evidence="8">
    <location>
        <position position="9"/>
    </location>
</feature>
<feature type="binding site" evidence="11">
    <location>
        <position position="7"/>
    </location>
    <ligand>
        <name>Mg(2+)</name>
        <dbReference type="ChEBI" id="CHEBI:18420"/>
    </ligand>
</feature>
<keyword evidence="4 7" id="KW-0378">Hydrolase</keyword>
<feature type="binding site" evidence="11">
    <location>
        <position position="105"/>
    </location>
    <ligand>
        <name>Zn(2+)</name>
        <dbReference type="ChEBI" id="CHEBI:29105"/>
    </ligand>
</feature>
<feature type="binding site" evidence="9">
    <location>
        <begin position="49"/>
        <end position="52"/>
    </location>
    <ligand>
        <name>substrate</name>
    </ligand>
</feature>
<keyword evidence="3 11" id="KW-0479">Metal-binding</keyword>
<reference evidence="12 13" key="1">
    <citation type="submission" date="2016-12" db="EMBL/GenBank/DDBJ databases">
        <title>Izhakiella australiana sp. nov. of genus Izhakiella isolated from Australian desert.</title>
        <authorList>
            <person name="Ji M."/>
        </authorList>
    </citation>
    <scope>NUCLEOTIDE SEQUENCE [LARGE SCALE GENOMIC DNA]</scope>
    <source>
        <strain evidence="12 13">D4N98</strain>
    </source>
</reference>
<dbReference type="OrthoDB" id="9781367at2"/>
<keyword evidence="13" id="KW-1185">Reference proteome</keyword>
<evidence type="ECO:0000313" key="13">
    <source>
        <dbReference type="Proteomes" id="UP000190667"/>
    </source>
</evidence>
<dbReference type="CDD" id="cd07503">
    <property type="entry name" value="HAD_HisB-N"/>
    <property type="match status" value="1"/>
</dbReference>
<evidence type="ECO:0000256" key="6">
    <source>
        <dbReference type="ARBA" id="ARBA00031828"/>
    </source>
</evidence>
<evidence type="ECO:0000313" key="12">
    <source>
        <dbReference type="EMBL" id="OON35651.1"/>
    </source>
</evidence>
<dbReference type="GO" id="GO:0046872">
    <property type="term" value="F:metal ion binding"/>
    <property type="evidence" value="ECO:0007669"/>
    <property type="project" value="UniProtKB-KW"/>
</dbReference>
<dbReference type="Pfam" id="PF13242">
    <property type="entry name" value="Hydrolase_like"/>
    <property type="match status" value="1"/>
</dbReference>
<proteinExistence type="inferred from homology"/>
<evidence type="ECO:0000256" key="5">
    <source>
        <dbReference type="ARBA" id="ARBA00023277"/>
    </source>
</evidence>
<evidence type="ECO:0000256" key="4">
    <source>
        <dbReference type="ARBA" id="ARBA00022801"/>
    </source>
</evidence>
<dbReference type="EC" id="3.1.3.-" evidence="7"/>
<sequence length="176" mass="20061">MKVAFLDRDGVINNEIDYLFKIEDFSFTSNCIKGLQRIIAKGYEIVVVTNQAGIARGYYTVSQYYELTAWYRAELRRYGINLLDVFYCPHHPNGVVPEYSIDCVCRKPNAGMLEAAASKYQIDKDQSFLVGDKVSDLEAGINFGLNKVYLVETGHQISEDDYNLYQVYPDLLSIPL</sequence>
<feature type="binding site" evidence="11">
    <location>
        <position position="90"/>
    </location>
    <ligand>
        <name>Zn(2+)</name>
        <dbReference type="ChEBI" id="CHEBI:29105"/>
    </ligand>
</feature>
<feature type="binding site" evidence="11">
    <location>
        <position position="88"/>
    </location>
    <ligand>
        <name>Zn(2+)</name>
        <dbReference type="ChEBI" id="CHEBI:29105"/>
    </ligand>
</feature>
<feature type="binding site" evidence="11">
    <location>
        <position position="133"/>
    </location>
    <ligand>
        <name>Mg(2+)</name>
        <dbReference type="ChEBI" id="CHEBI:18420"/>
    </ligand>
</feature>
<feature type="binding site" evidence="11">
    <location>
        <position position="9"/>
    </location>
    <ligand>
        <name>Mg(2+)</name>
        <dbReference type="ChEBI" id="CHEBI:18420"/>
    </ligand>
</feature>
<dbReference type="GO" id="GO:0005975">
    <property type="term" value="P:carbohydrate metabolic process"/>
    <property type="evidence" value="ECO:0007669"/>
    <property type="project" value="InterPro"/>
</dbReference>
<keyword evidence="11" id="KW-0460">Magnesium</keyword>
<evidence type="ECO:0000256" key="9">
    <source>
        <dbReference type="PIRSR" id="PIRSR004682-2"/>
    </source>
</evidence>
<gene>
    <name evidence="12" type="ORF">BTJ39_22060</name>
</gene>
<comment type="subcellular location">
    <subcellularLocation>
        <location evidence="1 7">Cytoplasm</location>
    </subcellularLocation>
</comment>
<dbReference type="InterPro" id="IPR004446">
    <property type="entry name" value="Heptose_bisP_phosphatase"/>
</dbReference>
<dbReference type="InterPro" id="IPR036412">
    <property type="entry name" value="HAD-like_sf"/>
</dbReference>
<comment type="similarity">
    <text evidence="7">Belongs to the gmhB family.</text>
</comment>
<feature type="binding site" evidence="9">
    <location>
        <position position="133"/>
    </location>
    <ligand>
        <name>substrate</name>
    </ligand>
</feature>
<keyword evidence="2 7" id="KW-0963">Cytoplasm</keyword>
<feature type="binding site" evidence="9">
    <location>
        <begin position="15"/>
        <end position="18"/>
    </location>
    <ligand>
        <name>substrate</name>
    </ligand>
</feature>
<evidence type="ECO:0000256" key="1">
    <source>
        <dbReference type="ARBA" id="ARBA00004496"/>
    </source>
</evidence>
<dbReference type="NCBIfam" id="TIGR01656">
    <property type="entry name" value="Histidinol-ppas"/>
    <property type="match status" value="1"/>
</dbReference>
<dbReference type="SUPFAM" id="SSF56784">
    <property type="entry name" value="HAD-like"/>
    <property type="match status" value="1"/>
</dbReference>
<feature type="binding site" evidence="11">
    <location>
        <position position="132"/>
    </location>
    <ligand>
        <name>Mg(2+)</name>
        <dbReference type="ChEBI" id="CHEBI:18420"/>
    </ligand>
</feature>
<dbReference type="NCBIfam" id="TIGR01662">
    <property type="entry name" value="HAD-SF-IIIA"/>
    <property type="match status" value="1"/>
</dbReference>
<dbReference type="InterPro" id="IPR006549">
    <property type="entry name" value="HAD-SF_hydro_IIIA"/>
</dbReference>
<dbReference type="PIRSF" id="PIRSF004682">
    <property type="entry name" value="GmhB"/>
    <property type="match status" value="1"/>
</dbReference>
<dbReference type="EMBL" id="MRUL01000027">
    <property type="protein sequence ID" value="OON35651.1"/>
    <property type="molecule type" value="Genomic_DNA"/>
</dbReference>
<dbReference type="InterPro" id="IPR006543">
    <property type="entry name" value="Histidinol-phos"/>
</dbReference>
<dbReference type="Gene3D" id="3.40.50.1000">
    <property type="entry name" value="HAD superfamily/HAD-like"/>
    <property type="match status" value="1"/>
</dbReference>
<dbReference type="STRING" id="1926881.BTJ39_22060"/>
<evidence type="ECO:0000256" key="10">
    <source>
        <dbReference type="PIRSR" id="PIRSR004682-3"/>
    </source>
</evidence>
<dbReference type="RefSeq" id="WP_078004838.1">
    <property type="nucleotide sequence ID" value="NZ_MRUL01000027.1"/>
</dbReference>
<evidence type="ECO:0000256" key="2">
    <source>
        <dbReference type="ARBA" id="ARBA00022490"/>
    </source>
</evidence>
<evidence type="ECO:0000256" key="3">
    <source>
        <dbReference type="ARBA" id="ARBA00022723"/>
    </source>
</evidence>
<comment type="caution">
    <text evidence="12">The sequence shown here is derived from an EMBL/GenBank/DDBJ whole genome shotgun (WGS) entry which is preliminary data.</text>
</comment>
<dbReference type="InterPro" id="IPR023214">
    <property type="entry name" value="HAD_sf"/>
</dbReference>
<dbReference type="AlphaFoldDB" id="A0A1S8Y949"/>
<feature type="site" description="Stabilizes the phosphoryl group" evidence="10">
    <location>
        <position position="49"/>
    </location>
</feature>
<feature type="active site" description="Nucleophile" evidence="8">
    <location>
        <position position="7"/>
    </location>
</feature>
<dbReference type="Proteomes" id="UP000190667">
    <property type="component" value="Unassembled WGS sequence"/>
</dbReference>
<name>A0A1S8Y949_9GAMM</name>
<evidence type="ECO:0000256" key="11">
    <source>
        <dbReference type="PIRSR" id="PIRSR004682-4"/>
    </source>
</evidence>
<keyword evidence="11" id="KW-0862">Zinc</keyword>
<feature type="binding site" evidence="11">
    <location>
        <position position="103"/>
    </location>
    <ligand>
        <name>Zn(2+)</name>
        <dbReference type="ChEBI" id="CHEBI:29105"/>
    </ligand>
</feature>
<accession>A0A1S8Y949</accession>
<feature type="binding site" evidence="9">
    <location>
        <begin position="7"/>
        <end position="9"/>
    </location>
    <ligand>
        <name>substrate</name>
    </ligand>
</feature>
<protein>
    <recommendedName>
        <fullName evidence="6 7">D,D-heptose 1,7-bisphosphate phosphatase</fullName>
        <ecNumber evidence="7">3.1.3.-</ecNumber>
    </recommendedName>
</protein>
<dbReference type="GO" id="GO:0016791">
    <property type="term" value="F:phosphatase activity"/>
    <property type="evidence" value="ECO:0007669"/>
    <property type="project" value="InterPro"/>
</dbReference>
<dbReference type="PANTHER" id="PTHR42891:SF1">
    <property type="entry name" value="D-GLYCERO-BETA-D-MANNO-HEPTOSE-1,7-BISPHOSPHATE 7-PHOSPHATASE"/>
    <property type="match status" value="1"/>
</dbReference>
<keyword evidence="5 7" id="KW-0119">Carbohydrate metabolism</keyword>
<dbReference type="PANTHER" id="PTHR42891">
    <property type="entry name" value="D-GLYCERO-BETA-D-MANNO-HEPTOSE-1,7-BISPHOSPHATE 7-PHOSPHATASE"/>
    <property type="match status" value="1"/>
</dbReference>
<evidence type="ECO:0000256" key="7">
    <source>
        <dbReference type="PIRNR" id="PIRNR004682"/>
    </source>
</evidence>
<comment type="cofactor">
    <cofactor evidence="11">
        <name>Zn(2+)</name>
        <dbReference type="ChEBI" id="CHEBI:29105"/>
    </cofactor>
</comment>
<evidence type="ECO:0000256" key="8">
    <source>
        <dbReference type="PIRSR" id="PIRSR004682-1"/>
    </source>
</evidence>
<dbReference type="NCBIfam" id="TIGR00213">
    <property type="entry name" value="GmhB_yaeD"/>
    <property type="match status" value="1"/>
</dbReference>
<organism evidence="12 13">
    <name type="scientific">Izhakiella australiensis</name>
    <dbReference type="NCBI Taxonomy" id="1926881"/>
    <lineage>
        <taxon>Bacteria</taxon>
        <taxon>Pseudomonadati</taxon>
        <taxon>Pseudomonadota</taxon>
        <taxon>Gammaproteobacteria</taxon>
        <taxon>Enterobacterales</taxon>
        <taxon>Erwiniaceae</taxon>
        <taxon>Izhakiella</taxon>
    </lineage>
</organism>
<feature type="binding site" evidence="9">
    <location>
        <begin position="106"/>
        <end position="107"/>
    </location>
    <ligand>
        <name>substrate</name>
    </ligand>
</feature>
<comment type="cofactor">
    <cofactor evidence="11">
        <name>Mg(2+)</name>
        <dbReference type="ChEBI" id="CHEBI:18420"/>
    </cofactor>
</comment>
<dbReference type="GO" id="GO:0005737">
    <property type="term" value="C:cytoplasm"/>
    <property type="evidence" value="ECO:0007669"/>
    <property type="project" value="UniProtKB-SubCell"/>
</dbReference>